<feature type="compositionally biased region" description="Acidic residues" evidence="8">
    <location>
        <begin position="800"/>
        <end position="818"/>
    </location>
</feature>
<dbReference type="Ensembl" id="ENSENLT00000043584.1">
    <property type="protein sequence ID" value="ENSENLP00000042490.1"/>
    <property type="gene ID" value="ENSENLG00000018149.1"/>
</dbReference>
<feature type="compositionally biased region" description="Low complexity" evidence="8">
    <location>
        <begin position="230"/>
        <end position="252"/>
    </location>
</feature>
<feature type="domain" description="Histone deacetylase interacting" evidence="9">
    <location>
        <begin position="517"/>
        <end position="617"/>
    </location>
</feature>
<dbReference type="SMART" id="SM00761">
    <property type="entry name" value="HDAC_interact"/>
    <property type="match status" value="1"/>
</dbReference>
<evidence type="ECO:0000256" key="4">
    <source>
        <dbReference type="ARBA" id="ARBA00023015"/>
    </source>
</evidence>
<evidence type="ECO:0000256" key="7">
    <source>
        <dbReference type="PROSITE-ProRule" id="PRU00810"/>
    </source>
</evidence>
<dbReference type="SUPFAM" id="SSF47762">
    <property type="entry name" value="PAH2 domain"/>
    <property type="match status" value="3"/>
</dbReference>
<dbReference type="Pfam" id="PF08295">
    <property type="entry name" value="Sin3_corepress"/>
    <property type="match status" value="1"/>
</dbReference>
<evidence type="ECO:0000256" key="8">
    <source>
        <dbReference type="SAM" id="MobiDB-lite"/>
    </source>
</evidence>
<evidence type="ECO:0000256" key="1">
    <source>
        <dbReference type="ARBA" id="ARBA00004123"/>
    </source>
</evidence>
<dbReference type="PANTHER" id="PTHR12346">
    <property type="entry name" value="SIN3B-RELATED"/>
    <property type="match status" value="1"/>
</dbReference>
<dbReference type="GO" id="GO:0003714">
    <property type="term" value="F:transcription corepressor activity"/>
    <property type="evidence" value="ECO:0007669"/>
    <property type="project" value="InterPro"/>
</dbReference>
<dbReference type="InterPro" id="IPR013194">
    <property type="entry name" value="HDAC_interact_dom"/>
</dbReference>
<feature type="compositionally biased region" description="Low complexity" evidence="8">
    <location>
        <begin position="14"/>
        <end position="25"/>
    </location>
</feature>
<evidence type="ECO:0000256" key="5">
    <source>
        <dbReference type="ARBA" id="ARBA00023163"/>
    </source>
</evidence>
<dbReference type="InterPro" id="IPR036600">
    <property type="entry name" value="PAH_sf"/>
</dbReference>
<evidence type="ECO:0000313" key="11">
    <source>
        <dbReference type="Proteomes" id="UP000472264"/>
    </source>
</evidence>
<dbReference type="InterPro" id="IPR031693">
    <property type="entry name" value="Sin3_C"/>
</dbReference>
<dbReference type="InterPro" id="IPR039774">
    <property type="entry name" value="Sin3-like"/>
</dbReference>
<dbReference type="AlphaFoldDB" id="A0A665WFI0"/>
<name>A0A665WFI0_ECHNA</name>
<feature type="compositionally biased region" description="Basic and acidic residues" evidence="8">
    <location>
        <begin position="408"/>
        <end position="419"/>
    </location>
</feature>
<evidence type="ECO:0000256" key="3">
    <source>
        <dbReference type="ARBA" id="ARBA00022737"/>
    </source>
</evidence>
<evidence type="ECO:0000256" key="6">
    <source>
        <dbReference type="ARBA" id="ARBA00023242"/>
    </source>
</evidence>
<reference evidence="10" key="3">
    <citation type="submission" date="2025-09" db="UniProtKB">
        <authorList>
            <consortium name="Ensembl"/>
        </authorList>
    </citation>
    <scope>IDENTIFICATION</scope>
</reference>
<keyword evidence="6 7" id="KW-0539">Nucleus</keyword>
<proteinExistence type="predicted"/>
<feature type="region of interest" description="Disordered" evidence="8">
    <location>
        <begin position="799"/>
        <end position="835"/>
    </location>
</feature>
<feature type="region of interest" description="Disordered" evidence="8">
    <location>
        <begin position="727"/>
        <end position="747"/>
    </location>
</feature>
<feature type="compositionally biased region" description="Polar residues" evidence="8">
    <location>
        <begin position="262"/>
        <end position="314"/>
    </location>
</feature>
<dbReference type="Gene3D" id="1.20.1160.11">
    <property type="entry name" value="Paired amphipathic helix"/>
    <property type="match status" value="3"/>
</dbReference>
<feature type="region of interest" description="Disordered" evidence="8">
    <location>
        <begin position="1"/>
        <end position="27"/>
    </location>
</feature>
<organism evidence="10 11">
    <name type="scientific">Echeneis naucrates</name>
    <name type="common">Live sharksucker</name>
    <dbReference type="NCBI Taxonomy" id="173247"/>
    <lineage>
        <taxon>Eukaryota</taxon>
        <taxon>Metazoa</taxon>
        <taxon>Chordata</taxon>
        <taxon>Craniata</taxon>
        <taxon>Vertebrata</taxon>
        <taxon>Euteleostomi</taxon>
        <taxon>Actinopterygii</taxon>
        <taxon>Neopterygii</taxon>
        <taxon>Teleostei</taxon>
        <taxon>Neoteleostei</taxon>
        <taxon>Acanthomorphata</taxon>
        <taxon>Carangaria</taxon>
        <taxon>Carangiformes</taxon>
        <taxon>Echeneidae</taxon>
        <taxon>Echeneis</taxon>
    </lineage>
</organism>
<dbReference type="GO" id="GO:0000122">
    <property type="term" value="P:negative regulation of transcription by RNA polymerase II"/>
    <property type="evidence" value="ECO:0007669"/>
    <property type="project" value="TreeGrafter"/>
</dbReference>
<keyword evidence="2" id="KW-0678">Repressor</keyword>
<evidence type="ECO:0000256" key="2">
    <source>
        <dbReference type="ARBA" id="ARBA00022491"/>
    </source>
</evidence>
<dbReference type="FunFam" id="1.20.1160.11:FF:000002">
    <property type="entry name" value="Paired amphipathic helix protein SIN3"/>
    <property type="match status" value="1"/>
</dbReference>
<keyword evidence="3" id="KW-0677">Repeat</keyword>
<feature type="region of interest" description="Disordered" evidence="8">
    <location>
        <begin position="385"/>
        <end position="419"/>
    </location>
</feature>
<sequence length="1078" mass="122470">MKRRAEDQEPIFAPQQQQSHRPQSQGIAESFQHRALAPAPTVIEAAADNMQPSTGIQYSLPQGYQVPTMPQSTSGHGHGNAAPHVGPHTHNLAVQSQGPALVQGHVHPPAPITSTQGQQQFQRLKVEDALSYLDQVKLQFGNQPQVYNDFLDIMKEFKSQSIDTPGVINRVSQLFKGHPDLIMGFNTFLPPGYKIEVQTNDLVNVTTPGQIHYITPHGISVQNIPVSGASSQPTSHHQHQSLPQPGPHTTTIPPIPAQPAPNKTSKPIQSPAHTPTSQPNPSIPSYASPRSPSVQSHTPVSSTPSAGPPLQSNQPVEFNHAINYVNKIKNRFQGQPDIYKAFLEILHTYQLLSKTTPDRAESVRNDHGGTVKRPLLNNKQRLSQNGLPIRRPTGVGASPPVKKKPKIMGKDHGMTEVSKHSTSTETMFFEKVKKALRSSEAYDNFLRCLHIFNQEVISRAELVQLVIPFLGKFPELFTWFKNFLGYREFSHGESSNAERLPKERATEGIAMEIDYASCKRLGSSYRALPKSYQQPKCTGRTPLCREVLNDTWVSLPSWSEDSTFVSSKKTQYEEHIYRCEDERFELDVVLETNLATIRVLETVQRRLSRMSAEEQLRFKLDNTMGGSSEVIHRKAIQRIYGDKAHDIIDGLKRNPAVSVPIVLKRLKMKEEEWREAQRGFNKIWREQNEKYYLKSLDHQGINFKQNDTKVLRSKTLLNEIELLYDDRQERASEETATPPPSGPHMTLTYEDSQILEDAAALIIHHVKRQVGIQKDDKYKIKQIINHFIPDLLFARRGELSDVEEEEEEEEEEDVEMDQDGPKKHNGLPGSSPTKSKLLFSNTAAQKLRGTDDAYNLFFVNNYWYIFLRLHHILCSRLLRIYGQAEKQIEEDAREREWEREVLGFKREKNENPAIQLKMKEPMDVDVEDYYSVFLEMVRNLLDGNMEPVQYEDSLREMFTIHAYIAFTMDKLIQSIVRQLQHLVTDDVCVRVTDMYLSESANKATGGSLSTQTSRATAEGVYQRKAEQLMSDENCFKLMFVKSRGSVSLAMELLDTEEENSDEPAEAEVRLCFCKLFLH</sequence>
<evidence type="ECO:0000259" key="9">
    <source>
        <dbReference type="SMART" id="SM00761"/>
    </source>
</evidence>
<gene>
    <name evidence="10" type="primary">LOC115040637</name>
</gene>
<dbReference type="GO" id="GO:0070822">
    <property type="term" value="C:Sin3-type complex"/>
    <property type="evidence" value="ECO:0007669"/>
    <property type="project" value="TreeGrafter"/>
</dbReference>
<accession>A0A665WFI0</accession>
<dbReference type="Proteomes" id="UP000472264">
    <property type="component" value="Chromosome 3"/>
</dbReference>
<comment type="subcellular location">
    <subcellularLocation>
        <location evidence="1 7">Nucleus</location>
    </subcellularLocation>
</comment>
<feature type="region of interest" description="Disordered" evidence="8">
    <location>
        <begin position="222"/>
        <end position="314"/>
    </location>
</feature>
<dbReference type="Pfam" id="PF02671">
    <property type="entry name" value="PAH"/>
    <property type="match status" value="2"/>
</dbReference>
<protein>
    <submittedName>
        <fullName evidence="10">Paired amphipathic helix protein Sin3a-like</fullName>
    </submittedName>
</protein>
<dbReference type="Pfam" id="PF16879">
    <property type="entry name" value="Sin3a_C"/>
    <property type="match status" value="1"/>
</dbReference>
<reference evidence="10" key="1">
    <citation type="submission" date="2021-04" db="EMBL/GenBank/DDBJ databases">
        <authorList>
            <consortium name="Wellcome Sanger Institute Data Sharing"/>
        </authorList>
    </citation>
    <scope>NUCLEOTIDE SEQUENCE [LARGE SCALE GENOMIC DNA]</scope>
</reference>
<keyword evidence="5" id="KW-0804">Transcription</keyword>
<dbReference type="PROSITE" id="PS51477">
    <property type="entry name" value="PAH"/>
    <property type="match status" value="3"/>
</dbReference>
<keyword evidence="11" id="KW-1185">Reference proteome</keyword>
<dbReference type="InterPro" id="IPR003822">
    <property type="entry name" value="PAH"/>
</dbReference>
<dbReference type="PANTHER" id="PTHR12346:SF2">
    <property type="entry name" value="PAIRED AMPHIPATHIC HELIX PROTEIN SIN3A"/>
    <property type="match status" value="1"/>
</dbReference>
<evidence type="ECO:0000313" key="10">
    <source>
        <dbReference type="Ensembl" id="ENSENLP00000042490.1"/>
    </source>
</evidence>
<dbReference type="FunFam" id="1.20.1160.11:FF:000001">
    <property type="entry name" value="Paired amphipathic helix protein Sin3"/>
    <property type="match status" value="1"/>
</dbReference>
<reference evidence="10" key="2">
    <citation type="submission" date="2025-08" db="UniProtKB">
        <authorList>
            <consortium name="Ensembl"/>
        </authorList>
    </citation>
    <scope>IDENTIFICATION</scope>
</reference>
<keyword evidence="4" id="KW-0805">Transcription regulation</keyword>